<proteinExistence type="inferred from homology"/>
<dbReference type="Gene3D" id="2.30.36.70">
    <property type="entry name" value="Actin, Chain A, domain 2"/>
    <property type="match status" value="1"/>
</dbReference>
<sequence>MSGSVYGGDEVSGLVFDAGAQTFRVGFAGEEFPKGDIPSFIAVQEPLPDADVEMKENSESNTSNVQVKREKNFFIGTTKLTVPRARTTIENFMKDGMIEDWELFEKILEYSYENVLYSKPEEHPALFTESAWNERAKREKLTELMFEKFQVPAYYLSKNVVLSCFAQGRTHGLMVDSGATQTSVVPVYDGYAVVHAVVKCPLGGDVICQQLEHMLNEQKIEVVPTYKIASKEIVNEGEKPKWAMKKNLPEVTESYDKFMKKQILEDMSASILQLCDQTIDLEYADKLPSTPYAFPNGFHKEFLAERIKLPECLFDLNYLRGDIKKEGLMNVAHMAAMSANMADIDIRPTLFSNVTVTGGNSLILGFTERLNHALAMKCPPTIKLRVAAAPTTAERKFGAWIGGSILGSLGTFQQMWVSKSEYEETGKMIVDKKCP</sequence>
<organism evidence="4 5">
    <name type="scientific">Caenorhabditis bovis</name>
    <dbReference type="NCBI Taxonomy" id="2654633"/>
    <lineage>
        <taxon>Eukaryota</taxon>
        <taxon>Metazoa</taxon>
        <taxon>Ecdysozoa</taxon>
        <taxon>Nematoda</taxon>
        <taxon>Chromadorea</taxon>
        <taxon>Rhabditida</taxon>
        <taxon>Rhabditina</taxon>
        <taxon>Rhabditomorpha</taxon>
        <taxon>Rhabditoidea</taxon>
        <taxon>Rhabditidae</taxon>
        <taxon>Peloderinae</taxon>
        <taxon>Caenorhabditis</taxon>
    </lineage>
</organism>
<dbReference type="InterPro" id="IPR004001">
    <property type="entry name" value="Actin_CS"/>
</dbReference>
<evidence type="ECO:0000256" key="2">
    <source>
        <dbReference type="ARBA" id="ARBA00023212"/>
    </source>
</evidence>
<name>A0A8S1FCE9_9PELO</name>
<dbReference type="AlphaFoldDB" id="A0A8S1FCE9"/>
<evidence type="ECO:0000313" key="5">
    <source>
        <dbReference type="Proteomes" id="UP000494206"/>
    </source>
</evidence>
<evidence type="ECO:0000256" key="3">
    <source>
        <dbReference type="RuleBase" id="RU000487"/>
    </source>
</evidence>
<reference evidence="4 5" key="1">
    <citation type="submission" date="2020-04" db="EMBL/GenBank/DDBJ databases">
        <authorList>
            <person name="Laetsch R D."/>
            <person name="Stevens L."/>
            <person name="Kumar S."/>
            <person name="Blaxter L. M."/>
        </authorList>
    </citation>
    <scope>NUCLEOTIDE SEQUENCE [LARGE SCALE GENOMIC DNA]</scope>
</reference>
<dbReference type="PRINTS" id="PR00190">
    <property type="entry name" value="ACTIN"/>
</dbReference>
<dbReference type="CDD" id="cd13395">
    <property type="entry name" value="ASKHA_NBD_Arp4_ACTL6-like"/>
    <property type="match status" value="1"/>
</dbReference>
<dbReference type="SMART" id="SM00268">
    <property type="entry name" value="ACTIN"/>
    <property type="match status" value="1"/>
</dbReference>
<dbReference type="InterPro" id="IPR004000">
    <property type="entry name" value="Actin"/>
</dbReference>
<dbReference type="FunFam" id="3.30.420.40:FF:000050">
    <property type="entry name" value="Actin, alpha skeletal muscle"/>
    <property type="match status" value="1"/>
</dbReference>
<keyword evidence="2" id="KW-0963">Cytoplasm</keyword>
<gene>
    <name evidence="4" type="ORF">CBOVIS_LOCUS11657</name>
</gene>
<keyword evidence="2" id="KW-0206">Cytoskeleton</keyword>
<dbReference type="EMBL" id="CADEPM010000009">
    <property type="protein sequence ID" value="CAB3410093.1"/>
    <property type="molecule type" value="Genomic_DNA"/>
</dbReference>
<evidence type="ECO:0000256" key="1">
    <source>
        <dbReference type="ARBA" id="ARBA00006752"/>
    </source>
</evidence>
<dbReference type="FunFam" id="3.30.420.40:FF:000058">
    <property type="entry name" value="Putative actin-related protein 5"/>
    <property type="match status" value="1"/>
</dbReference>
<dbReference type="OrthoDB" id="5132116at2759"/>
<evidence type="ECO:0000313" key="4">
    <source>
        <dbReference type="EMBL" id="CAB3410093.1"/>
    </source>
</evidence>
<dbReference type="Gene3D" id="3.90.640.10">
    <property type="entry name" value="Actin, Chain A, domain 4"/>
    <property type="match status" value="1"/>
</dbReference>
<dbReference type="Proteomes" id="UP000494206">
    <property type="component" value="Unassembled WGS sequence"/>
</dbReference>
<comment type="similarity">
    <text evidence="1 3">Belongs to the actin family.</text>
</comment>
<dbReference type="SUPFAM" id="SSF53067">
    <property type="entry name" value="Actin-like ATPase domain"/>
    <property type="match status" value="2"/>
</dbReference>
<dbReference type="PANTHER" id="PTHR11937">
    <property type="entry name" value="ACTIN"/>
    <property type="match status" value="1"/>
</dbReference>
<dbReference type="PROSITE" id="PS00432">
    <property type="entry name" value="ACTINS_2"/>
    <property type="match status" value="1"/>
</dbReference>
<protein>
    <submittedName>
        <fullName evidence="4">Uncharacterized protein</fullName>
    </submittedName>
</protein>
<accession>A0A8S1FCE9</accession>
<dbReference type="Pfam" id="PF00022">
    <property type="entry name" value="Actin"/>
    <property type="match status" value="1"/>
</dbReference>
<dbReference type="InterPro" id="IPR043129">
    <property type="entry name" value="ATPase_NBD"/>
</dbReference>
<comment type="caution">
    <text evidence="4">The sequence shown here is derived from an EMBL/GenBank/DDBJ whole genome shotgun (WGS) entry which is preliminary data.</text>
</comment>
<keyword evidence="5" id="KW-1185">Reference proteome</keyword>
<dbReference type="Gene3D" id="3.30.420.40">
    <property type="match status" value="2"/>
</dbReference>